<evidence type="ECO:0000313" key="2">
    <source>
        <dbReference type="EMBL" id="ONN44677.1"/>
    </source>
</evidence>
<dbReference type="Pfam" id="PF06030">
    <property type="entry name" value="WxLIP_PGBD"/>
    <property type="match status" value="1"/>
</dbReference>
<dbReference type="Proteomes" id="UP000189299">
    <property type="component" value="Unassembled WGS sequence"/>
</dbReference>
<dbReference type="InterPro" id="IPR010317">
    <property type="entry name" value="WxLIP_PGBD"/>
</dbReference>
<dbReference type="RefSeq" id="WP_010734868.1">
    <property type="nucleotide sequence ID" value="NZ_CABMMO010000001.1"/>
</dbReference>
<dbReference type="PROSITE" id="PS51257">
    <property type="entry name" value="PROKAR_LIPOPROTEIN"/>
    <property type="match status" value="1"/>
</dbReference>
<gene>
    <name evidence="2" type="ORF">BTN92_00655</name>
</gene>
<protein>
    <submittedName>
        <fullName evidence="2">DUF916 domain-containing protein</fullName>
    </submittedName>
</protein>
<comment type="caution">
    <text evidence="2">The sequence shown here is derived from an EMBL/GenBank/DDBJ whole genome shotgun (WGS) entry which is preliminary data.</text>
</comment>
<dbReference type="EMBL" id="MSTR01000001">
    <property type="protein sequence ID" value="ONN44677.1"/>
    <property type="molecule type" value="Genomic_DNA"/>
</dbReference>
<dbReference type="OrthoDB" id="2200498at2"/>
<accession>A0A1V2UME2</accession>
<proteinExistence type="predicted"/>
<name>A0A1V2UME2_ENTMU</name>
<reference evidence="2 3" key="1">
    <citation type="submission" date="2016-12" db="EMBL/GenBank/DDBJ databases">
        <authorList>
            <person name="Song W.-J."/>
            <person name="Kurnit D.M."/>
        </authorList>
    </citation>
    <scope>NUCLEOTIDE SEQUENCE [LARGE SCALE GENOMIC DNA]</scope>
    <source>
        <strain evidence="2 3">CGB1038-1_S1</strain>
    </source>
</reference>
<sequence length="355" mass="40011">MTKNSQAKEYKLVDFCSLIFVLLMGCFFYIQPVEASEEDTASILVDVQPKEYEIRDSYLQFTPELNKNYEFTATITNIGDKDLDVTVYPSVAISTMGSVTYVENTENLLDEKYDFSKYVKITDANGELEDGKIKVEAKQSETIAILINVTEELDGEVLGGVNFSQTLSEESHEDAVDIVHVYEKVILFHLKMDEIEAEKEQTYDEFEFVSSQDAIRLDYYIANNDPAVTFAESGSYKVINPNGDIISEGEIEESSIALTPMTKTKLNLPLVSDAELMFGEYQFILTVDGKEKVTKFNYTKEELEGLIEQTGGSNKIIVNQGSNIWVIGLLLVFSALLIITSVILYLKYKKTRIDS</sequence>
<dbReference type="AlphaFoldDB" id="A0A1V2UME2"/>
<evidence type="ECO:0000313" key="3">
    <source>
        <dbReference type="Proteomes" id="UP000189299"/>
    </source>
</evidence>
<evidence type="ECO:0000259" key="1">
    <source>
        <dbReference type="Pfam" id="PF06030"/>
    </source>
</evidence>
<feature type="domain" description="WxL Interacting Protein peptidoglycan binding" evidence="1">
    <location>
        <begin position="53"/>
        <end position="164"/>
    </location>
</feature>
<organism evidence="2 3">
    <name type="scientific">Enterococcus mundtii</name>
    <dbReference type="NCBI Taxonomy" id="53346"/>
    <lineage>
        <taxon>Bacteria</taxon>
        <taxon>Bacillati</taxon>
        <taxon>Bacillota</taxon>
        <taxon>Bacilli</taxon>
        <taxon>Lactobacillales</taxon>
        <taxon>Enterococcaceae</taxon>
        <taxon>Enterococcus</taxon>
    </lineage>
</organism>